<comment type="caution">
    <text evidence="1">The sequence shown here is derived from an EMBL/GenBank/DDBJ whole genome shotgun (WGS) entry which is preliminary data.</text>
</comment>
<proteinExistence type="predicted"/>
<evidence type="ECO:0000313" key="1">
    <source>
        <dbReference type="EMBL" id="OQB71942.1"/>
    </source>
</evidence>
<sequence>MAKPVEISEPVVEAGVYDSPQGTALVLANFTYLPIENLKVEIDVAKKPVRVVSCETGPLNFVSSATKNGYKISFSMELKISDIVLIEL</sequence>
<organism evidence="1">
    <name type="scientific">candidate division TA06 bacterium ADurb.Bin131</name>
    <dbReference type="NCBI Taxonomy" id="1852827"/>
    <lineage>
        <taxon>Bacteria</taxon>
        <taxon>Bacteria division TA06</taxon>
    </lineage>
</organism>
<dbReference type="Proteomes" id="UP000485562">
    <property type="component" value="Unassembled WGS sequence"/>
</dbReference>
<dbReference type="EMBL" id="MWDQ01000146">
    <property type="protein sequence ID" value="OQB71942.1"/>
    <property type="molecule type" value="Genomic_DNA"/>
</dbReference>
<protein>
    <submittedName>
        <fullName evidence="1">Uncharacterized protein</fullName>
    </submittedName>
</protein>
<gene>
    <name evidence="1" type="ORF">BWX89_01501</name>
</gene>
<accession>A0A1V6C4U6</accession>
<name>A0A1V6C4U6_UNCT6</name>
<dbReference type="AlphaFoldDB" id="A0A1V6C4U6"/>
<reference evidence="1" key="1">
    <citation type="submission" date="2017-02" db="EMBL/GenBank/DDBJ databases">
        <title>Delving into the versatile metabolic prowess of the omnipresent phylum Bacteroidetes.</title>
        <authorList>
            <person name="Nobu M.K."/>
            <person name="Mei R."/>
            <person name="Narihiro T."/>
            <person name="Kuroda K."/>
            <person name="Liu W.-T."/>
        </authorList>
    </citation>
    <scope>NUCLEOTIDE SEQUENCE</scope>
    <source>
        <strain evidence="1">ADurb.Bin131</strain>
    </source>
</reference>